<evidence type="ECO:0000313" key="2">
    <source>
        <dbReference type="Proteomes" id="UP000316759"/>
    </source>
</evidence>
<evidence type="ECO:0000313" key="1">
    <source>
        <dbReference type="EMBL" id="TPP64699.1"/>
    </source>
</evidence>
<sequence>MRGEANGYWSNRSRAQGPPVFRNFCPLLQIIWKTSKIWLRNWRELMPLPRPGCSGAFHYEAMIDLIVGGERGQGTLDQNPAMDISDCPPPAGRDVDLPTLPAERNVGCQWPMTSICLPLLTTTELCIGGILLLELTGTETS</sequence>
<comment type="caution">
    <text evidence="1">The sequence shown here is derived from an EMBL/GenBank/DDBJ whole genome shotgun (WGS) entry which is preliminary data.</text>
</comment>
<name>A0A504YVN1_FASGI</name>
<protein>
    <submittedName>
        <fullName evidence="1">Uncharacterized protein</fullName>
    </submittedName>
</protein>
<organism evidence="1 2">
    <name type="scientific">Fasciola gigantica</name>
    <name type="common">Giant liver fluke</name>
    <dbReference type="NCBI Taxonomy" id="46835"/>
    <lineage>
        <taxon>Eukaryota</taxon>
        <taxon>Metazoa</taxon>
        <taxon>Spiralia</taxon>
        <taxon>Lophotrochozoa</taxon>
        <taxon>Platyhelminthes</taxon>
        <taxon>Trematoda</taxon>
        <taxon>Digenea</taxon>
        <taxon>Plagiorchiida</taxon>
        <taxon>Echinostomata</taxon>
        <taxon>Echinostomatoidea</taxon>
        <taxon>Fasciolidae</taxon>
        <taxon>Fasciola</taxon>
    </lineage>
</organism>
<keyword evidence="2" id="KW-1185">Reference proteome</keyword>
<dbReference type="Proteomes" id="UP000316759">
    <property type="component" value="Unassembled WGS sequence"/>
</dbReference>
<dbReference type="AlphaFoldDB" id="A0A504YVN1"/>
<reference evidence="1 2" key="1">
    <citation type="submission" date="2019-04" db="EMBL/GenBank/DDBJ databases">
        <title>Annotation for the trematode Fasciola gigantica.</title>
        <authorList>
            <person name="Choi Y.-J."/>
        </authorList>
    </citation>
    <scope>NUCLEOTIDE SEQUENCE [LARGE SCALE GENOMIC DNA]</scope>
    <source>
        <strain evidence="1">Uganda_cow_1</strain>
    </source>
</reference>
<proteinExistence type="predicted"/>
<dbReference type="EMBL" id="SUNJ01004103">
    <property type="protein sequence ID" value="TPP64699.1"/>
    <property type="molecule type" value="Genomic_DNA"/>
</dbReference>
<gene>
    <name evidence="1" type="ORF">FGIG_04967</name>
</gene>
<accession>A0A504YVN1</accession>